<dbReference type="SUPFAM" id="SSF47459">
    <property type="entry name" value="HLH, helix-loop-helix DNA-binding domain"/>
    <property type="match status" value="1"/>
</dbReference>
<evidence type="ECO:0000256" key="1">
    <source>
        <dbReference type="ARBA" id="ARBA00004123"/>
    </source>
</evidence>
<keyword evidence="6" id="KW-0175">Coiled coil</keyword>
<dbReference type="Pfam" id="PF23132">
    <property type="entry name" value="DUF7049"/>
    <property type="match status" value="1"/>
</dbReference>
<evidence type="ECO:0000256" key="3">
    <source>
        <dbReference type="ARBA" id="ARBA00023125"/>
    </source>
</evidence>
<organism evidence="9 10">
    <name type="scientific">Citrullus colocynthis</name>
    <name type="common">colocynth</name>
    <dbReference type="NCBI Taxonomy" id="252529"/>
    <lineage>
        <taxon>Eukaryota</taxon>
        <taxon>Viridiplantae</taxon>
        <taxon>Streptophyta</taxon>
        <taxon>Embryophyta</taxon>
        <taxon>Tracheophyta</taxon>
        <taxon>Spermatophyta</taxon>
        <taxon>Magnoliopsida</taxon>
        <taxon>eudicotyledons</taxon>
        <taxon>Gunneridae</taxon>
        <taxon>Pentapetalae</taxon>
        <taxon>rosids</taxon>
        <taxon>fabids</taxon>
        <taxon>Cucurbitales</taxon>
        <taxon>Cucurbitaceae</taxon>
        <taxon>Benincaseae</taxon>
        <taxon>Citrullus</taxon>
    </lineage>
</organism>
<keyword evidence="4" id="KW-0804">Transcription</keyword>
<keyword evidence="3" id="KW-0238">DNA-binding</keyword>
<protein>
    <recommendedName>
        <fullName evidence="8">BHLH domain-containing protein</fullName>
    </recommendedName>
</protein>
<dbReference type="CDD" id="cd11393">
    <property type="entry name" value="bHLH_AtbHLH_like"/>
    <property type="match status" value="1"/>
</dbReference>
<name>A0ABP0Z619_9ROSI</name>
<dbReference type="InterPro" id="IPR055477">
    <property type="entry name" value="DUF7049"/>
</dbReference>
<dbReference type="Pfam" id="PF00010">
    <property type="entry name" value="HLH"/>
    <property type="match status" value="1"/>
</dbReference>
<dbReference type="Pfam" id="PF23133">
    <property type="entry name" value="DUF7050"/>
    <property type="match status" value="1"/>
</dbReference>
<accession>A0ABP0Z619</accession>
<keyword evidence="2" id="KW-0805">Transcription regulation</keyword>
<evidence type="ECO:0000313" key="10">
    <source>
        <dbReference type="Proteomes" id="UP001642487"/>
    </source>
</evidence>
<dbReference type="InterPro" id="IPR036638">
    <property type="entry name" value="HLH_DNA-bd_sf"/>
</dbReference>
<dbReference type="PROSITE" id="PS50888">
    <property type="entry name" value="BHLH"/>
    <property type="match status" value="1"/>
</dbReference>
<feature type="region of interest" description="Disordered" evidence="7">
    <location>
        <begin position="175"/>
        <end position="198"/>
    </location>
</feature>
<comment type="subcellular location">
    <subcellularLocation>
        <location evidence="1">Nucleus</location>
    </subcellularLocation>
</comment>
<feature type="compositionally biased region" description="Low complexity" evidence="7">
    <location>
        <begin position="176"/>
        <end position="198"/>
    </location>
</feature>
<dbReference type="Gene3D" id="4.10.280.10">
    <property type="entry name" value="Helix-loop-helix DNA-binding domain"/>
    <property type="match status" value="1"/>
</dbReference>
<dbReference type="Proteomes" id="UP001642487">
    <property type="component" value="Chromosome 8"/>
</dbReference>
<evidence type="ECO:0000256" key="7">
    <source>
        <dbReference type="SAM" id="MobiDB-lite"/>
    </source>
</evidence>
<keyword evidence="10" id="KW-1185">Reference proteome</keyword>
<dbReference type="InterPro" id="IPR011598">
    <property type="entry name" value="bHLH_dom"/>
</dbReference>
<evidence type="ECO:0000256" key="2">
    <source>
        <dbReference type="ARBA" id="ARBA00023015"/>
    </source>
</evidence>
<dbReference type="PANTHER" id="PTHR46665:SF1">
    <property type="entry name" value="SPERMATOGENESIS- AND OOGENESIS-SPECIFIC BASIC HELIX-LOOP-HELIX-CONTAINING PROTEIN 1"/>
    <property type="match status" value="1"/>
</dbReference>
<dbReference type="InterPro" id="IPR055478">
    <property type="entry name" value="DUF7050"/>
</dbReference>
<reference evidence="9 10" key="1">
    <citation type="submission" date="2024-03" db="EMBL/GenBank/DDBJ databases">
        <authorList>
            <person name="Gkanogiannis A."/>
            <person name="Becerra Lopez-Lavalle L."/>
        </authorList>
    </citation>
    <scope>NUCLEOTIDE SEQUENCE [LARGE SCALE GENOMIC DNA]</scope>
</reference>
<evidence type="ECO:0000256" key="6">
    <source>
        <dbReference type="SAM" id="Coils"/>
    </source>
</evidence>
<evidence type="ECO:0000313" key="9">
    <source>
        <dbReference type="EMBL" id="CAK9328219.1"/>
    </source>
</evidence>
<evidence type="ECO:0000256" key="4">
    <source>
        <dbReference type="ARBA" id="ARBA00023163"/>
    </source>
</evidence>
<proteinExistence type="predicted"/>
<dbReference type="SMART" id="SM00353">
    <property type="entry name" value="HLH"/>
    <property type="match status" value="1"/>
</dbReference>
<evidence type="ECO:0000256" key="5">
    <source>
        <dbReference type="ARBA" id="ARBA00023242"/>
    </source>
</evidence>
<gene>
    <name evidence="9" type="ORF">CITCOLO1_LOCUS20624</name>
</gene>
<dbReference type="EMBL" id="OZ021742">
    <property type="protein sequence ID" value="CAK9328219.1"/>
    <property type="molecule type" value="Genomic_DNA"/>
</dbReference>
<feature type="coiled-coil region" evidence="6">
    <location>
        <begin position="382"/>
        <end position="414"/>
    </location>
</feature>
<evidence type="ECO:0000259" key="8">
    <source>
        <dbReference type="PROSITE" id="PS50888"/>
    </source>
</evidence>
<sequence>MDIAFQLHQPHLHSFLQDVMQSFGCSYICLWSYFPQPFNCLRFLDGFLKEIEEQPCSSSAAAGSLAQLLFEEYKQLEFRVDDGLVPGLAHKHNDPCLKLENSQLQTYASSDVQRQFYLAAGIQTSIFLGSINGEIELGFSNVTPVEIQMIISNLVPGDVVAPNFPIMELPQPSTKLKLIPSPSPNPLSSSSSSLRSLSMDSPAECSSLLFTTADIPILQSQLQPSSMDSIFAQARNLQFPTPEALDEAMTRTILAVLSSSSSSVHQPLKRLPPSYHMNVKASAFKKYARVLTPMTTRLNRNLSTRQSLLKRSFAFMRNLNLMRLRECMPATSRPTSSQLHHVISERRRREKLNDSFQALKSLLPPGTKKDKGSVLTTTREYMSCLKAQVAELSRRNQQLEAQLLQSTKEEEKEANIFPQEERFRVGISQVQESTSEGQIIDLHIATRGESPLTNIVIGVLEFLKQLNNMRVVSMEGNTQLTPSSSSINQLTLRLIIEENEWDKSAFQEAVERVVSDLAI</sequence>
<feature type="domain" description="BHLH" evidence="8">
    <location>
        <begin position="336"/>
        <end position="385"/>
    </location>
</feature>
<keyword evidence="5" id="KW-0539">Nucleus</keyword>
<dbReference type="InterPro" id="IPR044658">
    <property type="entry name" value="bHLH92/bHLH041-like"/>
</dbReference>
<dbReference type="InterPro" id="IPR045239">
    <property type="entry name" value="bHLH95_bHLH"/>
</dbReference>
<dbReference type="PANTHER" id="PTHR46665">
    <property type="entry name" value="TRANSCRIPTION FACTOR BHLH041-RELATED-RELATED"/>
    <property type="match status" value="1"/>
</dbReference>